<protein>
    <submittedName>
        <fullName evidence="1">TUBA3</fullName>
    </submittedName>
</protein>
<evidence type="ECO:0000313" key="1">
    <source>
        <dbReference type="EMBL" id="JAD87117.1"/>
    </source>
</evidence>
<organism evidence="1">
    <name type="scientific">Arundo donax</name>
    <name type="common">Giant reed</name>
    <name type="synonym">Donax arundinaceus</name>
    <dbReference type="NCBI Taxonomy" id="35708"/>
    <lineage>
        <taxon>Eukaryota</taxon>
        <taxon>Viridiplantae</taxon>
        <taxon>Streptophyta</taxon>
        <taxon>Embryophyta</taxon>
        <taxon>Tracheophyta</taxon>
        <taxon>Spermatophyta</taxon>
        <taxon>Magnoliopsida</taxon>
        <taxon>Liliopsida</taxon>
        <taxon>Poales</taxon>
        <taxon>Poaceae</taxon>
        <taxon>PACMAD clade</taxon>
        <taxon>Arundinoideae</taxon>
        <taxon>Arundineae</taxon>
        <taxon>Arundo</taxon>
    </lineage>
</organism>
<dbReference type="EMBL" id="GBRH01210778">
    <property type="protein sequence ID" value="JAD87117.1"/>
    <property type="molecule type" value="Transcribed_RNA"/>
</dbReference>
<accession>A0A0A9DTQ4</accession>
<name>A0A0A9DTQ4_ARUDO</name>
<proteinExistence type="predicted"/>
<dbReference type="AlphaFoldDB" id="A0A0A9DTQ4"/>
<sequence length="89" mass="9320">MTTGEVVGRILLAADELLRVEELAVGTSAHLIDHSGLKIKEDGTGRILPCAGLTIEGAEGVIMVSGSLVSGHLAIRLRGTENCLIRCQL</sequence>
<reference evidence="1" key="2">
    <citation type="journal article" date="2015" name="Data Brief">
        <title>Shoot transcriptome of the giant reed, Arundo donax.</title>
        <authorList>
            <person name="Barrero R.A."/>
            <person name="Guerrero F.D."/>
            <person name="Moolhuijzen P."/>
            <person name="Goolsby J.A."/>
            <person name="Tidwell J."/>
            <person name="Bellgard S.E."/>
            <person name="Bellgard M.I."/>
        </authorList>
    </citation>
    <scope>NUCLEOTIDE SEQUENCE</scope>
    <source>
        <tissue evidence="1">Shoot tissue taken approximately 20 cm above the soil surface</tissue>
    </source>
</reference>
<reference evidence="1" key="1">
    <citation type="submission" date="2014-09" db="EMBL/GenBank/DDBJ databases">
        <authorList>
            <person name="Magalhaes I.L.F."/>
            <person name="Oliveira U."/>
            <person name="Santos F.R."/>
            <person name="Vidigal T.H.D.A."/>
            <person name="Brescovit A.D."/>
            <person name="Santos A.J."/>
        </authorList>
    </citation>
    <scope>NUCLEOTIDE SEQUENCE</scope>
    <source>
        <tissue evidence="1">Shoot tissue taken approximately 20 cm above the soil surface</tissue>
    </source>
</reference>